<sequence length="107" mass="11593">MYILAITSCPVGIAHTYMAAANLQKAAKKRGVEIKIETQGAEGPENVITMDDIRRADGAIIASDVKIKNPERFEGGIPVLECRVQEAVKNGLGLVDELLEALEDMKK</sequence>
<dbReference type="InterPro" id="IPR036095">
    <property type="entry name" value="PTS_EIIB-like_sf"/>
</dbReference>
<reference evidence="8 9" key="1">
    <citation type="submission" date="2024-03" db="EMBL/GenBank/DDBJ databases">
        <title>Human intestinal bacterial collection.</title>
        <authorList>
            <person name="Pauvert C."/>
            <person name="Hitch T.C.A."/>
            <person name="Clavel T."/>
        </authorList>
    </citation>
    <scope>NUCLEOTIDE SEQUENCE [LARGE SCALE GENOMIC DNA]</scope>
    <source>
        <strain evidence="8 9">CLA-SR-H021</strain>
    </source>
</reference>
<keyword evidence="2" id="KW-0597">Phosphoprotein</keyword>
<dbReference type="PANTHER" id="PTHR30505:SF0">
    <property type="entry name" value="FRUCTOSE-LIKE PTS SYSTEM EIIBC COMPONENT-RELATED"/>
    <property type="match status" value="1"/>
</dbReference>
<comment type="caution">
    <text evidence="8">The sequence shown here is derived from an EMBL/GenBank/DDBJ whole genome shotgun (WGS) entry which is preliminary data.</text>
</comment>
<evidence type="ECO:0000256" key="5">
    <source>
        <dbReference type="ARBA" id="ARBA00022683"/>
    </source>
</evidence>
<keyword evidence="9" id="KW-1185">Reference proteome</keyword>
<dbReference type="Gene3D" id="3.40.50.2300">
    <property type="match status" value="1"/>
</dbReference>
<dbReference type="RefSeq" id="WP_040379604.1">
    <property type="nucleotide sequence ID" value="NZ_JAJFEB010000004.1"/>
</dbReference>
<keyword evidence="5" id="KW-0598">Phosphotransferase system</keyword>
<keyword evidence="3" id="KW-0762">Sugar transport</keyword>
<keyword evidence="6" id="KW-0418">Kinase</keyword>
<proteinExistence type="predicted"/>
<dbReference type="InterPro" id="IPR003353">
    <property type="entry name" value="PTS_IIB_fruc"/>
</dbReference>
<evidence type="ECO:0000256" key="3">
    <source>
        <dbReference type="ARBA" id="ARBA00022597"/>
    </source>
</evidence>
<dbReference type="PROSITE" id="PS51099">
    <property type="entry name" value="PTS_EIIB_TYPE_2"/>
    <property type="match status" value="1"/>
</dbReference>
<dbReference type="EC" id="2.7.1.202" evidence="8"/>
<protein>
    <submittedName>
        <fullName evidence="8">PTS fructose transporter subunit IIB</fullName>
        <ecNumber evidence="8">2.7.1.202</ecNumber>
    </submittedName>
</protein>
<dbReference type="Proteomes" id="UP001454086">
    <property type="component" value="Unassembled WGS sequence"/>
</dbReference>
<dbReference type="InterPro" id="IPR003501">
    <property type="entry name" value="PTS_EIIB_2/3"/>
</dbReference>
<name>A0ABV1DG05_9FIRM</name>
<gene>
    <name evidence="8" type="ORF">WMQ36_30450</name>
</gene>
<keyword evidence="1" id="KW-0813">Transport</keyword>
<dbReference type="EMBL" id="JBBMFM010000337">
    <property type="protein sequence ID" value="MEQ2429292.1"/>
    <property type="molecule type" value="Genomic_DNA"/>
</dbReference>
<evidence type="ECO:0000259" key="7">
    <source>
        <dbReference type="PROSITE" id="PS51099"/>
    </source>
</evidence>
<evidence type="ECO:0000313" key="8">
    <source>
        <dbReference type="EMBL" id="MEQ2429292.1"/>
    </source>
</evidence>
<dbReference type="SUPFAM" id="SSF52794">
    <property type="entry name" value="PTS system IIB component-like"/>
    <property type="match status" value="1"/>
</dbReference>
<evidence type="ECO:0000256" key="2">
    <source>
        <dbReference type="ARBA" id="ARBA00022553"/>
    </source>
</evidence>
<dbReference type="InterPro" id="IPR013011">
    <property type="entry name" value="PTS_EIIB_2"/>
</dbReference>
<feature type="domain" description="PTS EIIB type-2" evidence="7">
    <location>
        <begin position="1"/>
        <end position="100"/>
    </location>
</feature>
<organism evidence="8 9">
    <name type="scientific">Enterocloster hominis</name>
    <name type="common">ex Hitch et al. 2024</name>
    <dbReference type="NCBI Taxonomy" id="1917870"/>
    <lineage>
        <taxon>Bacteria</taxon>
        <taxon>Bacillati</taxon>
        <taxon>Bacillota</taxon>
        <taxon>Clostridia</taxon>
        <taxon>Lachnospirales</taxon>
        <taxon>Lachnospiraceae</taxon>
        <taxon>Enterocloster</taxon>
    </lineage>
</organism>
<evidence type="ECO:0000256" key="6">
    <source>
        <dbReference type="ARBA" id="ARBA00022777"/>
    </source>
</evidence>
<dbReference type="PANTHER" id="PTHR30505">
    <property type="entry name" value="FRUCTOSE-LIKE PERMEASE"/>
    <property type="match status" value="1"/>
</dbReference>
<dbReference type="CDD" id="cd05569">
    <property type="entry name" value="PTS_IIB_fructose"/>
    <property type="match status" value="1"/>
</dbReference>
<dbReference type="InterPro" id="IPR050864">
    <property type="entry name" value="Bacterial_PTS_Sugar_Transport"/>
</dbReference>
<evidence type="ECO:0000313" key="9">
    <source>
        <dbReference type="Proteomes" id="UP001454086"/>
    </source>
</evidence>
<dbReference type="Pfam" id="PF02302">
    <property type="entry name" value="PTS_IIB"/>
    <property type="match status" value="1"/>
</dbReference>
<keyword evidence="4 8" id="KW-0808">Transferase</keyword>
<evidence type="ECO:0000256" key="4">
    <source>
        <dbReference type="ARBA" id="ARBA00022679"/>
    </source>
</evidence>
<accession>A0ABV1DG05</accession>
<evidence type="ECO:0000256" key="1">
    <source>
        <dbReference type="ARBA" id="ARBA00022448"/>
    </source>
</evidence>
<dbReference type="GO" id="GO:0016740">
    <property type="term" value="F:transferase activity"/>
    <property type="evidence" value="ECO:0007669"/>
    <property type="project" value="UniProtKB-KW"/>
</dbReference>
<dbReference type="NCBIfam" id="TIGR00829">
    <property type="entry name" value="FRU"/>
    <property type="match status" value="1"/>
</dbReference>